<sequence>MRRILIVSLDSELEGGEIYFLIQASSVPEKRKRSSSTAAAAAASHGGATGRGTGRHLKTTTAPAVASSHGARSHLKNATRASPDDHGKPTSEKSASLDPLLAAAAAAAADPRRAAWPRPLPLCRRRRRGPPRSRVPLGTTAPPARCRASAGSGATRCGAGAEAQVRNGWRCAAQ</sequence>
<reference evidence="2" key="2">
    <citation type="submission" date="2021-02" db="EMBL/GenBank/DDBJ databases">
        <authorList>
            <person name="Kimball J.A."/>
            <person name="Haas M.W."/>
            <person name="Macchietto M."/>
            <person name="Kono T."/>
            <person name="Duquette J."/>
            <person name="Shao M."/>
        </authorList>
    </citation>
    <scope>NUCLEOTIDE SEQUENCE</scope>
    <source>
        <tissue evidence="2">Fresh leaf tissue</tissue>
    </source>
</reference>
<protein>
    <submittedName>
        <fullName evidence="2">Uncharacterized protein</fullName>
    </submittedName>
</protein>
<name>A0A8J5VH49_ZIZPA</name>
<feature type="compositionally biased region" description="Low complexity" evidence="1">
    <location>
        <begin position="35"/>
        <end position="46"/>
    </location>
</feature>
<feature type="compositionally biased region" description="Low complexity" evidence="1">
    <location>
        <begin position="99"/>
        <end position="117"/>
    </location>
</feature>
<evidence type="ECO:0000256" key="1">
    <source>
        <dbReference type="SAM" id="MobiDB-lite"/>
    </source>
</evidence>
<comment type="caution">
    <text evidence="2">The sequence shown here is derived from an EMBL/GenBank/DDBJ whole genome shotgun (WGS) entry which is preliminary data.</text>
</comment>
<evidence type="ECO:0000313" key="3">
    <source>
        <dbReference type="Proteomes" id="UP000729402"/>
    </source>
</evidence>
<accession>A0A8J5VH49</accession>
<organism evidence="2 3">
    <name type="scientific">Zizania palustris</name>
    <name type="common">Northern wild rice</name>
    <dbReference type="NCBI Taxonomy" id="103762"/>
    <lineage>
        <taxon>Eukaryota</taxon>
        <taxon>Viridiplantae</taxon>
        <taxon>Streptophyta</taxon>
        <taxon>Embryophyta</taxon>
        <taxon>Tracheophyta</taxon>
        <taxon>Spermatophyta</taxon>
        <taxon>Magnoliopsida</taxon>
        <taxon>Liliopsida</taxon>
        <taxon>Poales</taxon>
        <taxon>Poaceae</taxon>
        <taxon>BOP clade</taxon>
        <taxon>Oryzoideae</taxon>
        <taxon>Oryzeae</taxon>
        <taxon>Zizaniinae</taxon>
        <taxon>Zizania</taxon>
    </lineage>
</organism>
<dbReference type="Proteomes" id="UP000729402">
    <property type="component" value="Unassembled WGS sequence"/>
</dbReference>
<reference evidence="2" key="1">
    <citation type="journal article" date="2021" name="bioRxiv">
        <title>Whole Genome Assembly and Annotation of Northern Wild Rice, Zizania palustris L., Supports a Whole Genome Duplication in the Zizania Genus.</title>
        <authorList>
            <person name="Haas M."/>
            <person name="Kono T."/>
            <person name="Macchietto M."/>
            <person name="Millas R."/>
            <person name="McGilp L."/>
            <person name="Shao M."/>
            <person name="Duquette J."/>
            <person name="Hirsch C.N."/>
            <person name="Kimball J."/>
        </authorList>
    </citation>
    <scope>NUCLEOTIDE SEQUENCE</scope>
    <source>
        <tissue evidence="2">Fresh leaf tissue</tissue>
    </source>
</reference>
<proteinExistence type="predicted"/>
<evidence type="ECO:0000313" key="2">
    <source>
        <dbReference type="EMBL" id="KAG8067290.1"/>
    </source>
</evidence>
<dbReference type="AlphaFoldDB" id="A0A8J5VH49"/>
<keyword evidence="3" id="KW-1185">Reference proteome</keyword>
<dbReference type="EMBL" id="JAAALK010000284">
    <property type="protein sequence ID" value="KAG8067290.1"/>
    <property type="molecule type" value="Genomic_DNA"/>
</dbReference>
<feature type="compositionally biased region" description="Basic and acidic residues" evidence="1">
    <location>
        <begin position="82"/>
        <end position="91"/>
    </location>
</feature>
<feature type="region of interest" description="Disordered" evidence="1">
    <location>
        <begin position="30"/>
        <end position="161"/>
    </location>
</feature>
<gene>
    <name evidence="2" type="ORF">GUJ93_ZPchr0005g16238</name>
</gene>